<reference evidence="2" key="1">
    <citation type="journal article" date="2017" name="Nat. Microbiol.">
        <title>Global analysis of biosynthetic gene clusters reveals vast potential of secondary metabolite production in Penicillium species.</title>
        <authorList>
            <person name="Nielsen J.C."/>
            <person name="Grijseels S."/>
            <person name="Prigent S."/>
            <person name="Ji B."/>
            <person name="Dainat J."/>
            <person name="Nielsen K.F."/>
            <person name="Frisvad J.C."/>
            <person name="Workman M."/>
            <person name="Nielsen J."/>
        </authorList>
    </citation>
    <scope>NUCLEOTIDE SEQUENCE [LARGE SCALE GENOMIC DNA]</scope>
    <source>
        <strain evidence="2">IBT 11843</strain>
    </source>
</reference>
<dbReference type="AlphaFoldDB" id="A0A1V6PA23"/>
<name>A0A1V6PA23_PENDC</name>
<sequence length="89" mass="10440">MLWYCYNATPFMHVMSDGCNKTRELFQFSRQPHWTSGSDVGALVQVDNTLHPLAMRLYQFYLYPMMEKNFLGFYQGTGGSIREDLNESR</sequence>
<keyword evidence="2" id="KW-1185">Reference proteome</keyword>
<dbReference type="STRING" id="69771.A0A1V6PA23"/>
<dbReference type="OrthoDB" id="74360at2759"/>
<proteinExistence type="predicted"/>
<dbReference type="Proteomes" id="UP000191522">
    <property type="component" value="Unassembled WGS sequence"/>
</dbReference>
<evidence type="ECO:0000313" key="2">
    <source>
        <dbReference type="Proteomes" id="UP000191522"/>
    </source>
</evidence>
<accession>A0A1V6PA23</accession>
<protein>
    <submittedName>
        <fullName evidence="1">Uncharacterized protein</fullName>
    </submittedName>
</protein>
<comment type="caution">
    <text evidence="1">The sequence shown here is derived from an EMBL/GenBank/DDBJ whole genome shotgun (WGS) entry which is preliminary data.</text>
</comment>
<gene>
    <name evidence="1" type="ORF">PENDEC_c015G01503</name>
</gene>
<dbReference type="EMBL" id="MDYL01000015">
    <property type="protein sequence ID" value="OQD73386.1"/>
    <property type="molecule type" value="Genomic_DNA"/>
</dbReference>
<evidence type="ECO:0000313" key="1">
    <source>
        <dbReference type="EMBL" id="OQD73386.1"/>
    </source>
</evidence>
<organism evidence="1 2">
    <name type="scientific">Penicillium decumbens</name>
    <dbReference type="NCBI Taxonomy" id="69771"/>
    <lineage>
        <taxon>Eukaryota</taxon>
        <taxon>Fungi</taxon>
        <taxon>Dikarya</taxon>
        <taxon>Ascomycota</taxon>
        <taxon>Pezizomycotina</taxon>
        <taxon>Eurotiomycetes</taxon>
        <taxon>Eurotiomycetidae</taxon>
        <taxon>Eurotiales</taxon>
        <taxon>Aspergillaceae</taxon>
        <taxon>Penicillium</taxon>
    </lineage>
</organism>